<evidence type="ECO:0000256" key="4">
    <source>
        <dbReference type="ARBA" id="ARBA00022801"/>
    </source>
</evidence>
<comment type="caution">
    <text evidence="9">The sequence shown here is derived from an EMBL/GenBank/DDBJ whole genome shotgun (WGS) entry which is preliminary data.</text>
</comment>
<dbReference type="InterPro" id="IPR028090">
    <property type="entry name" value="JAB_dom_prok"/>
</dbReference>
<dbReference type="InterPro" id="IPR051929">
    <property type="entry name" value="VirAsm_ModProt"/>
</dbReference>
<name>A0ABS2BG03_9NEIS</name>
<dbReference type="CDD" id="cd08073">
    <property type="entry name" value="MPN_NLPC_P60"/>
    <property type="match status" value="1"/>
</dbReference>
<keyword evidence="6" id="KW-0862">Zinc</keyword>
<dbReference type="PANTHER" id="PTHR34858">
    <property type="entry name" value="CYSO-CYSTEINE PEPTIDASE"/>
    <property type="match status" value="1"/>
</dbReference>
<protein>
    <submittedName>
        <fullName evidence="9">C40 family peptidase</fullName>
    </submittedName>
</protein>
<keyword evidence="2" id="KW-0645">Protease</keyword>
<dbReference type="PROSITE" id="PS51935">
    <property type="entry name" value="NLPC_P60"/>
    <property type="match status" value="1"/>
</dbReference>
<sequence>MNEIDAAVLHAREAWPTESVGLFYVRDGQRHYRRCTNVSSAPGDRFVIAPAEFAEVAALGEVIAVVHSHPGASGAPSVLDQAAHAASGLQWLIVGLPSGPDGPADMVTLPALVSALPLLGRRFVHGATDCYSLVRDWYWQSFAVVLPDFVRDDHWWQRGGNLYLDHFAEAGFVVVAGPPQHGDLLLMQLGASVPNHGAVYLAGDRVIHHLVGRLSSVDVYGKFFRERTTHVLRHVARSAHDPAAG</sequence>
<evidence type="ECO:0000256" key="7">
    <source>
        <dbReference type="ARBA" id="ARBA00023049"/>
    </source>
</evidence>
<organism evidence="9 10">
    <name type="scientific">Jeongeupia naejangsanensis</name>
    <dbReference type="NCBI Taxonomy" id="613195"/>
    <lineage>
        <taxon>Bacteria</taxon>
        <taxon>Pseudomonadati</taxon>
        <taxon>Pseudomonadota</taxon>
        <taxon>Betaproteobacteria</taxon>
        <taxon>Neisseriales</taxon>
        <taxon>Chitinibacteraceae</taxon>
        <taxon>Jeongeupia</taxon>
    </lineage>
</organism>
<evidence type="ECO:0000313" key="10">
    <source>
        <dbReference type="Proteomes" id="UP000809431"/>
    </source>
</evidence>
<reference evidence="9 10" key="1">
    <citation type="submission" date="2021-01" db="EMBL/GenBank/DDBJ databases">
        <title>Draft Genome Sequence and Polyhydroxyalkanoate Biosynthetic Potential of Jeongeupia naejangsanensis Type Strain DSM 24253.</title>
        <authorList>
            <person name="Turrini P."/>
            <person name="Artuso I."/>
            <person name="Lugli G.A."/>
            <person name="Frangipani E."/>
            <person name="Ventura M."/>
            <person name="Visca P."/>
        </authorList>
    </citation>
    <scope>NUCLEOTIDE SEQUENCE [LARGE SCALE GENOMIC DNA]</scope>
    <source>
        <strain evidence="9 10">DSM 24253</strain>
    </source>
</reference>
<evidence type="ECO:0000256" key="3">
    <source>
        <dbReference type="ARBA" id="ARBA00022723"/>
    </source>
</evidence>
<dbReference type="SUPFAM" id="SSF102712">
    <property type="entry name" value="JAB1/MPN domain"/>
    <property type="match status" value="1"/>
</dbReference>
<evidence type="ECO:0000256" key="6">
    <source>
        <dbReference type="ARBA" id="ARBA00022833"/>
    </source>
</evidence>
<keyword evidence="10" id="KW-1185">Reference proteome</keyword>
<evidence type="ECO:0000256" key="1">
    <source>
        <dbReference type="ARBA" id="ARBA00007074"/>
    </source>
</evidence>
<keyword evidence="3" id="KW-0479">Metal-binding</keyword>
<dbReference type="Proteomes" id="UP000809431">
    <property type="component" value="Unassembled WGS sequence"/>
</dbReference>
<dbReference type="Gene3D" id="3.90.1720.10">
    <property type="entry name" value="endopeptidase domain like (from Nostoc punctiforme)"/>
    <property type="match status" value="1"/>
</dbReference>
<gene>
    <name evidence="9" type="ORF">JMJ54_01760</name>
</gene>
<keyword evidence="4" id="KW-0378">Hydrolase</keyword>
<dbReference type="InterPro" id="IPR038765">
    <property type="entry name" value="Papain-like_cys_pep_sf"/>
</dbReference>
<keyword evidence="5" id="KW-0788">Thiol protease</keyword>
<dbReference type="PANTHER" id="PTHR34858:SF1">
    <property type="entry name" value="CYSO-CYSTEINE PEPTIDASE"/>
    <property type="match status" value="1"/>
</dbReference>
<accession>A0ABS2BG03</accession>
<evidence type="ECO:0000259" key="8">
    <source>
        <dbReference type="PROSITE" id="PS51935"/>
    </source>
</evidence>
<evidence type="ECO:0000256" key="2">
    <source>
        <dbReference type="ARBA" id="ARBA00022670"/>
    </source>
</evidence>
<dbReference type="EMBL" id="JAESND010000001">
    <property type="protein sequence ID" value="MBM3114542.1"/>
    <property type="molecule type" value="Genomic_DNA"/>
</dbReference>
<dbReference type="Pfam" id="PF00877">
    <property type="entry name" value="NLPC_P60"/>
    <property type="match status" value="1"/>
</dbReference>
<dbReference type="SUPFAM" id="SSF54001">
    <property type="entry name" value="Cysteine proteinases"/>
    <property type="match status" value="1"/>
</dbReference>
<feature type="domain" description="NlpC/P60" evidence="8">
    <location>
        <begin position="100"/>
        <end position="235"/>
    </location>
</feature>
<dbReference type="Pfam" id="PF14464">
    <property type="entry name" value="Prok-JAB"/>
    <property type="match status" value="1"/>
</dbReference>
<comment type="similarity">
    <text evidence="1">Belongs to the peptidase C40 family.</text>
</comment>
<evidence type="ECO:0000313" key="9">
    <source>
        <dbReference type="EMBL" id="MBM3114542.1"/>
    </source>
</evidence>
<dbReference type="RefSeq" id="WP_203536226.1">
    <property type="nucleotide sequence ID" value="NZ_JAESND010000001.1"/>
</dbReference>
<evidence type="ECO:0000256" key="5">
    <source>
        <dbReference type="ARBA" id="ARBA00022807"/>
    </source>
</evidence>
<keyword evidence="7" id="KW-0482">Metalloprotease</keyword>
<proteinExistence type="inferred from homology"/>
<dbReference type="Gene3D" id="3.40.140.10">
    <property type="entry name" value="Cytidine Deaminase, domain 2"/>
    <property type="match status" value="1"/>
</dbReference>
<dbReference type="InterPro" id="IPR000064">
    <property type="entry name" value="NLP_P60_dom"/>
</dbReference>